<dbReference type="Pfam" id="PF13330">
    <property type="entry name" value="Mucin2_WxxW"/>
    <property type="match status" value="1"/>
</dbReference>
<comment type="subcellular location">
    <subcellularLocation>
        <location evidence="1">Secreted</location>
    </subcellularLocation>
</comment>
<evidence type="ECO:0000313" key="13">
    <source>
        <dbReference type="EnsemblMetazoa" id="XP_038067966.1"/>
    </source>
</evidence>
<feature type="domain" description="Thyroglobulin type-1" evidence="12">
    <location>
        <begin position="1153"/>
        <end position="1213"/>
    </location>
</feature>
<keyword evidence="14" id="KW-1185">Reference proteome</keyword>
<dbReference type="PROSITE" id="PS00280">
    <property type="entry name" value="BPTI_KUNITZ_1"/>
    <property type="match status" value="1"/>
</dbReference>
<dbReference type="InterPro" id="IPR001007">
    <property type="entry name" value="VWF_dom"/>
</dbReference>
<dbReference type="SMART" id="SM00211">
    <property type="entry name" value="TY"/>
    <property type="match status" value="6"/>
</dbReference>
<dbReference type="SMART" id="SM00131">
    <property type="entry name" value="KU"/>
    <property type="match status" value="1"/>
</dbReference>
<dbReference type="Gene3D" id="2.10.25.10">
    <property type="entry name" value="Laminin"/>
    <property type="match status" value="1"/>
</dbReference>
<dbReference type="GO" id="GO:0005604">
    <property type="term" value="C:basement membrane"/>
    <property type="evidence" value="ECO:0007669"/>
    <property type="project" value="TreeGrafter"/>
</dbReference>
<dbReference type="PANTHER" id="PTHR12352:SF3">
    <property type="entry name" value="NIDOGEN-2"/>
    <property type="match status" value="1"/>
</dbReference>
<evidence type="ECO:0000256" key="2">
    <source>
        <dbReference type="ARBA" id="ARBA00022525"/>
    </source>
</evidence>
<evidence type="ECO:0000256" key="8">
    <source>
        <dbReference type="PROSITE-ProRule" id="PRU00500"/>
    </source>
</evidence>
<evidence type="ECO:0000259" key="11">
    <source>
        <dbReference type="PROSITE" id="PS50279"/>
    </source>
</evidence>
<proteinExistence type="predicted"/>
<accession>A0A914AXH4</accession>
<feature type="domain" description="Thyroglobulin type-1" evidence="12">
    <location>
        <begin position="902"/>
        <end position="966"/>
    </location>
</feature>
<evidence type="ECO:0000256" key="5">
    <source>
        <dbReference type="ARBA" id="ARBA00023157"/>
    </source>
</evidence>
<keyword evidence="7" id="KW-0245">EGF-like domain</keyword>
<evidence type="ECO:0000256" key="4">
    <source>
        <dbReference type="ARBA" id="ARBA00022737"/>
    </source>
</evidence>
<dbReference type="SUPFAM" id="SSF57603">
    <property type="entry name" value="FnI-like domain"/>
    <property type="match status" value="2"/>
</dbReference>
<keyword evidence="5 7" id="KW-1015">Disulfide bond</keyword>
<dbReference type="InterPro" id="IPR051950">
    <property type="entry name" value="Dev_reg/Prot_inhib"/>
</dbReference>
<protein>
    <recommendedName>
        <fullName evidence="15">Kielin/chordin-like protein</fullName>
    </recommendedName>
</protein>
<dbReference type="PROSITE" id="PS00022">
    <property type="entry name" value="EGF_1"/>
    <property type="match status" value="1"/>
</dbReference>
<dbReference type="PROSITE" id="PS50279">
    <property type="entry name" value="BPTI_KUNITZ_2"/>
    <property type="match status" value="1"/>
</dbReference>
<dbReference type="PANTHER" id="PTHR12352">
    <property type="entry name" value="SECRETED MODULAR CALCIUM-BINDING PROTEIN"/>
    <property type="match status" value="1"/>
</dbReference>
<dbReference type="CDD" id="cd00191">
    <property type="entry name" value="TY"/>
    <property type="match status" value="4"/>
</dbReference>
<feature type="disulfide bond" evidence="8">
    <location>
        <begin position="809"/>
        <end position="816"/>
    </location>
</feature>
<feature type="disulfide bond" evidence="7">
    <location>
        <begin position="79"/>
        <end position="89"/>
    </location>
</feature>
<feature type="domain" description="Thyroglobulin type-1" evidence="12">
    <location>
        <begin position="597"/>
        <end position="661"/>
    </location>
</feature>
<keyword evidence="2" id="KW-0964">Secreted</keyword>
<dbReference type="Pfam" id="PF00086">
    <property type="entry name" value="Thyroglobulin_1"/>
    <property type="match status" value="6"/>
</dbReference>
<evidence type="ECO:0000259" key="10">
    <source>
        <dbReference type="PROSITE" id="PS50026"/>
    </source>
</evidence>
<evidence type="ECO:0008006" key="15">
    <source>
        <dbReference type="Google" id="ProtNLM"/>
    </source>
</evidence>
<evidence type="ECO:0000313" key="14">
    <source>
        <dbReference type="Proteomes" id="UP000887568"/>
    </source>
</evidence>
<evidence type="ECO:0000259" key="12">
    <source>
        <dbReference type="PROSITE" id="PS51162"/>
    </source>
</evidence>
<dbReference type="OMA" id="WACTRMM"/>
<dbReference type="GO" id="GO:0005615">
    <property type="term" value="C:extracellular space"/>
    <property type="evidence" value="ECO:0007669"/>
    <property type="project" value="TreeGrafter"/>
</dbReference>
<feature type="domain" description="BPTI/Kunitz inhibitor" evidence="11">
    <location>
        <begin position="1092"/>
        <end position="1142"/>
    </location>
</feature>
<evidence type="ECO:0000256" key="6">
    <source>
        <dbReference type="ARBA" id="ARBA00023180"/>
    </source>
</evidence>
<feature type="disulfide bond" evidence="8">
    <location>
        <begin position="600"/>
        <end position="619"/>
    </location>
</feature>
<dbReference type="Proteomes" id="UP000887568">
    <property type="component" value="Unplaced"/>
</dbReference>
<feature type="disulfide bond" evidence="8">
    <location>
        <begin position="630"/>
        <end position="637"/>
    </location>
</feature>
<dbReference type="InterPro" id="IPR000742">
    <property type="entry name" value="EGF"/>
</dbReference>
<dbReference type="PRINTS" id="PR00759">
    <property type="entry name" value="BASICPTASE"/>
</dbReference>
<dbReference type="InterPro" id="IPR036880">
    <property type="entry name" value="Kunitz_BPTI_sf"/>
</dbReference>
<comment type="caution">
    <text evidence="7">Lacks conserved residue(s) required for the propagation of feature annotation.</text>
</comment>
<dbReference type="InterPro" id="IPR000716">
    <property type="entry name" value="Thyroglobulin_1"/>
</dbReference>
<dbReference type="SMART" id="SM00215">
    <property type="entry name" value="VWC_out"/>
    <property type="match status" value="6"/>
</dbReference>
<reference evidence="13" key="1">
    <citation type="submission" date="2022-11" db="UniProtKB">
        <authorList>
            <consortium name="EnsemblMetazoa"/>
        </authorList>
    </citation>
    <scope>IDENTIFICATION</scope>
</reference>
<organism evidence="13 14">
    <name type="scientific">Patiria miniata</name>
    <name type="common">Bat star</name>
    <name type="synonym">Asterina miniata</name>
    <dbReference type="NCBI Taxonomy" id="46514"/>
    <lineage>
        <taxon>Eukaryota</taxon>
        <taxon>Metazoa</taxon>
        <taxon>Echinodermata</taxon>
        <taxon>Eleutherozoa</taxon>
        <taxon>Asterozoa</taxon>
        <taxon>Asteroidea</taxon>
        <taxon>Valvatacea</taxon>
        <taxon>Valvatida</taxon>
        <taxon>Asterinidae</taxon>
        <taxon>Patiria</taxon>
    </lineage>
</organism>
<feature type="domain" description="Thyroglobulin type-1" evidence="12">
    <location>
        <begin position="508"/>
        <end position="575"/>
    </location>
</feature>
<feature type="disulfide bond" evidence="8">
    <location>
        <begin position="1042"/>
        <end position="1049"/>
    </location>
</feature>
<dbReference type="OrthoDB" id="10026631at2759"/>
<dbReference type="PROSITE" id="PS00484">
    <property type="entry name" value="THYROGLOBULIN_1_1"/>
    <property type="match status" value="2"/>
</dbReference>
<keyword evidence="4" id="KW-0677">Repeat</keyword>
<feature type="domain" description="Thyroglobulin type-1" evidence="12">
    <location>
        <begin position="1010"/>
        <end position="1073"/>
    </location>
</feature>
<feature type="disulfide bond" evidence="8">
    <location>
        <begin position="544"/>
        <end position="551"/>
    </location>
</feature>
<keyword evidence="6" id="KW-0325">Glycoprotein</keyword>
<feature type="domain" description="Thyroglobulin type-1" evidence="12">
    <location>
        <begin position="677"/>
        <end position="738"/>
    </location>
</feature>
<name>A0A914AXH4_PATMI</name>
<feature type="chain" id="PRO_5036835878" description="Kielin/chordin-like protein" evidence="9">
    <location>
        <begin position="16"/>
        <end position="1650"/>
    </location>
</feature>
<feature type="domain" description="Thyroglobulin type-1" evidence="12">
    <location>
        <begin position="777"/>
        <end position="840"/>
    </location>
</feature>
<dbReference type="InterPro" id="IPR025155">
    <property type="entry name" value="WxxW_domain"/>
</dbReference>
<dbReference type="SUPFAM" id="SSF57610">
    <property type="entry name" value="Thyroglobulin type-1 domain"/>
    <property type="match status" value="7"/>
</dbReference>
<dbReference type="GO" id="GO:0007160">
    <property type="term" value="P:cell-matrix adhesion"/>
    <property type="evidence" value="ECO:0007669"/>
    <property type="project" value="TreeGrafter"/>
</dbReference>
<evidence type="ECO:0000256" key="7">
    <source>
        <dbReference type="PROSITE-ProRule" id="PRU00076"/>
    </source>
</evidence>
<dbReference type="InterPro" id="IPR020901">
    <property type="entry name" value="Prtase_inh_Kunz-CS"/>
</dbReference>
<dbReference type="RefSeq" id="XP_038067966.1">
    <property type="nucleotide sequence ID" value="XM_038212038.1"/>
</dbReference>
<dbReference type="GeneID" id="119737586"/>
<dbReference type="InterPro" id="IPR002223">
    <property type="entry name" value="Kunitz_BPTI"/>
</dbReference>
<feature type="disulfide bond" evidence="7">
    <location>
        <begin position="97"/>
        <end position="106"/>
    </location>
</feature>
<dbReference type="GO" id="GO:0004867">
    <property type="term" value="F:serine-type endopeptidase inhibitor activity"/>
    <property type="evidence" value="ECO:0007669"/>
    <property type="project" value="InterPro"/>
</dbReference>
<feature type="domain" description="EGF-like" evidence="10">
    <location>
        <begin position="75"/>
        <end position="107"/>
    </location>
</feature>
<dbReference type="PROSITE" id="PS51162">
    <property type="entry name" value="THYROGLOBULIN_1_2"/>
    <property type="match status" value="7"/>
</dbReference>
<evidence type="ECO:0000256" key="3">
    <source>
        <dbReference type="ARBA" id="ARBA00022729"/>
    </source>
</evidence>
<dbReference type="Gene3D" id="4.10.410.10">
    <property type="entry name" value="Pancreatic trypsin inhibitor Kunitz domain"/>
    <property type="match status" value="1"/>
</dbReference>
<dbReference type="CDD" id="cd00109">
    <property type="entry name" value="Kunitz-type"/>
    <property type="match status" value="1"/>
</dbReference>
<dbReference type="EnsemblMetazoa" id="XM_038212038.1">
    <property type="protein sequence ID" value="XP_038067966.1"/>
    <property type="gene ID" value="LOC119737586"/>
</dbReference>
<dbReference type="Pfam" id="PF00014">
    <property type="entry name" value="Kunitz_BPTI"/>
    <property type="match status" value="1"/>
</dbReference>
<dbReference type="InterPro" id="IPR036857">
    <property type="entry name" value="Thyroglobulin_1_sf"/>
</dbReference>
<sequence length="1650" mass="185626">MRIFLLLAFVAVARAASLRKSLVPWEEWDVDLRITGPGTQTTSDSPRVCWDADWDGNPVQLCCEGYTGRVEDGCPTPVCNSPCQNGGTCAAPDHCVCTKAYTGDTCSTLKKEYRWSDWVNLDRENIIGDFETLYHIRAVLDVCKNSVPEDIECQTEEGIDHTVLGQVLTCDRRLGLKCRNDEQPSPDTHCLDYRVRILCPVKDVATKTGFTCIQKTLEYSAREVVKEGDCSACECQLDGRWECHRDEDYCDTPISTTPAPQFSWLPSGVQTGQCIVGETVFNHGDTTTLDCKMCTCDMTNGWSCVDIDDPTCVAPPDDDYCRIDNHFIFFHGQTAKKDCNTCICKNSKWDCTQTICPDKTNRMEYFLRCVNPETNNRHDDGEIVKRDCNVCVCTQGKWECTRDPCEEGTSLDTDTTLSTKKVCTTPTGLPYPHGATIGQDCNACKCFDGKWLCTRRFCSPETYPNSTCVDEVTTSLVKSGQTIRRGCNVCLCNGGNLTCTTKPCESNTGVCFDEQRRFATTSTSFDRQYRPVCNSDGTFSPIQCNPLHGVCFCVTTLGHVIPGTSVRQGTGSPNCSPYTIGITNPLHFTMPSTQTGNFPCIETTQDTTTRLTGYNTPKCLPNGDFAPLQCDPHTGVCYCVTQEGTTIPGTVLHVSQGRPNCDVARDDIPVSTTTELKTPCRQERDNAELYKLPFVPECDETGRYQPLQINRMLNIRFCVDVNGVVLEQTISKSSFMDCASYSHYVHEDIKPYTNKMDPDNEPYTLQTYPVKDMIHKTPRCKLQRLISQFVSSVYRPSCQEDGRFSPEQCPSNTDLCFCVDVTGAIIPETMRRVGYAGVNCNDYSSVFDVVTPTNTTTVMIHPDVSLTHSGWEPKLTEIDHPRHMVGRQYTRTTKPRVFKTNVTSCIRQQQIATMVPGVFYPSCHRNGTFNTMQHQPLSREVYCVDKNGVKIEGTERRVDFQPMPDCTPYWNTTVDMTKVSKHWTSTPHQDTMVTKPIPLDSLFPAGLHHHPNCTRQQEITSRLEGAVVPTCEPNGTYTPLQCNATTGVCYCMLPYGDVLPDTVLPMVKGTPSCWHLRNVSILQSTTPVPDVCRLPVVKGPCRARFIRWAFSKLLNKCHMFVYSGCRGNDNHFETIEECQSTCGYLTPPTDPRPLTCERKLARFNRMNFAQRLTMKRPLCTPDGNYKPKQCHLSRTDDGMFERVCECVHRATGEVQVCEEEGTRNLNLWERVVVSTTPAPIPEIDGCISEGVMYHRDDEFFQDCNSCVCLGNNQAACTRKYCPSYNCYRFGMVETQYERGCEECNCIGGSWDCQMKPNCNPDQRPAPDMGTATECHRDNGKVMTIGSFYYNDCNKCTCMSHGHVTCETNYCIPRHCYHEGTPYHTEDKIMNDCNECTCYGGQWQCQDYTCDPIIRTRVRLEGCEYKEEAYTNGQTFYDRCNLCRCLGNNATSCDREYCSPSSCFVKEVEIRNTQSQTIDCRTCTCHNGLLECVEDAECLHVMVHPIVQVNLDSSIKCQFEGKTYTNGDQFWKQCKPCRCFDDGEVQCEDKACSPNLCYEEGVAYLSGDVLLTDLHQCTCFRGGHWDCVDKPQDAGRPDVIECPSERPAISCLTNPCDGRVCPTRRDAVCVPDYCGHCLPVFFDQYGNRLRC</sequence>
<dbReference type="SUPFAM" id="SSF57362">
    <property type="entry name" value="BPTI-like"/>
    <property type="match status" value="1"/>
</dbReference>
<dbReference type="PROSITE" id="PS50026">
    <property type="entry name" value="EGF_3"/>
    <property type="match status" value="1"/>
</dbReference>
<evidence type="ECO:0000256" key="1">
    <source>
        <dbReference type="ARBA" id="ARBA00004613"/>
    </source>
</evidence>
<dbReference type="Pfam" id="PF23244">
    <property type="entry name" value="VWF"/>
    <property type="match status" value="1"/>
</dbReference>
<feature type="disulfide bond" evidence="8">
    <location>
        <begin position="718"/>
        <end position="738"/>
    </location>
</feature>
<keyword evidence="3 9" id="KW-0732">Signal</keyword>
<feature type="signal peptide" evidence="9">
    <location>
        <begin position="1"/>
        <end position="15"/>
    </location>
</feature>
<dbReference type="Gene3D" id="4.10.800.10">
    <property type="entry name" value="Thyroglobulin type-1"/>
    <property type="match status" value="7"/>
</dbReference>
<evidence type="ECO:0000256" key="9">
    <source>
        <dbReference type="SAM" id="SignalP"/>
    </source>
</evidence>